<dbReference type="GO" id="GO:0016887">
    <property type="term" value="F:ATP hydrolysis activity"/>
    <property type="evidence" value="ECO:0007669"/>
    <property type="project" value="InterPro"/>
</dbReference>
<dbReference type="AlphaFoldDB" id="A0A450SNF1"/>
<reference evidence="3" key="1">
    <citation type="submission" date="2019-02" db="EMBL/GenBank/DDBJ databases">
        <authorList>
            <person name="Gruber-Vodicka R. H."/>
            <person name="Seah K. B. B."/>
        </authorList>
    </citation>
    <scope>NUCLEOTIDE SEQUENCE</scope>
    <source>
        <strain evidence="3">BECK_BZ106</strain>
    </source>
</reference>
<dbReference type="SUPFAM" id="SSF52540">
    <property type="entry name" value="P-loop containing nucleoside triphosphate hydrolases"/>
    <property type="match status" value="2"/>
</dbReference>
<dbReference type="EMBL" id="CAADFD010000022">
    <property type="protein sequence ID" value="VFJ55292.1"/>
    <property type="molecule type" value="Genomic_DNA"/>
</dbReference>
<dbReference type="Pfam" id="PF13476">
    <property type="entry name" value="AAA_23"/>
    <property type="match status" value="1"/>
</dbReference>
<protein>
    <submittedName>
        <fullName evidence="3">DNA sulfur modification protein DndD</fullName>
    </submittedName>
</protein>
<sequence>MIFETVRIENLFSYRKAEFDLTGASPDRNIVLVSGRNGYGKTSLINCIKLLFVGANEDMRASVLSGRALTRRQYILGTTNDEWLGIMNRRARREGKRKCRVRITWRDSNGSPVEAERMWRMDSTSFEETLEVSGVGTSVLHDDDAREYLEGLLPQDYLPFFFFDGEQIQRLAEANRENLLGQIERLLDISPIDTLRDYLDKCAREWRKDAMVEEEKSRLVELGGERNTLSAQLEALEERQLDFLSEIEKLEHRIQEEEHRLDRHRAANQEHDKKALTKEWERLTEELERAQYRVAENLPTTVPLLANPGLVKKAVAELRKLVENDTSQQAGALKEILDTLPAALFDKPPYSTPRLMDSQVRFYKHRLEKLLGAHIPPPENSGEGLLRMELTQARALLSVLDHFAQADQERKTQAQTLSDISRLKLDIRDVEIKLDDVSTLSEEEREDFQRRKAANDEHKKQVGAHEKEIEHVDRERTEINRQIQKKDREIRDQERRVTIGARARAKVERAEQMSHFFHAYKDELKRHKREAIEQAINAYFKDLITGHGLIRYIRVAEDFGIHFKDSEDQPVAMASLSAGMKQLMATALLWALKKVSGKEVPLVIDTPLARIDRAHQENLLLRYYPKAGRQVIILPTDSELDTEKYGLLAPHVYRQYRLNNLQGENTQVIDEAMYPTNRKTPTREAISHG</sequence>
<name>A0A450SNF1_9GAMM</name>
<dbReference type="GO" id="GO:0006302">
    <property type="term" value="P:double-strand break repair"/>
    <property type="evidence" value="ECO:0007669"/>
    <property type="project" value="InterPro"/>
</dbReference>
<evidence type="ECO:0000259" key="2">
    <source>
        <dbReference type="Pfam" id="PF13476"/>
    </source>
</evidence>
<evidence type="ECO:0000256" key="1">
    <source>
        <dbReference type="SAM" id="Coils"/>
    </source>
</evidence>
<organism evidence="3">
    <name type="scientific">Candidatus Kentrum sp. FW</name>
    <dbReference type="NCBI Taxonomy" id="2126338"/>
    <lineage>
        <taxon>Bacteria</taxon>
        <taxon>Pseudomonadati</taxon>
        <taxon>Pseudomonadota</taxon>
        <taxon>Gammaproteobacteria</taxon>
        <taxon>Candidatus Kentrum</taxon>
    </lineage>
</organism>
<dbReference type="PANTHER" id="PTHR32114:SF2">
    <property type="entry name" value="ABC TRANSPORTER ABCH.3"/>
    <property type="match status" value="1"/>
</dbReference>
<accession>A0A450SNF1</accession>
<dbReference type="InterPro" id="IPR038729">
    <property type="entry name" value="Rad50/SbcC_AAA"/>
</dbReference>
<feature type="coiled-coil region" evidence="1">
    <location>
        <begin position="219"/>
        <end position="293"/>
    </location>
</feature>
<dbReference type="PANTHER" id="PTHR32114">
    <property type="entry name" value="ABC TRANSPORTER ABCH.3"/>
    <property type="match status" value="1"/>
</dbReference>
<dbReference type="Gene3D" id="3.40.50.300">
    <property type="entry name" value="P-loop containing nucleotide triphosphate hydrolases"/>
    <property type="match status" value="2"/>
</dbReference>
<feature type="coiled-coil region" evidence="1">
    <location>
        <begin position="455"/>
        <end position="496"/>
    </location>
</feature>
<dbReference type="InterPro" id="IPR027417">
    <property type="entry name" value="P-loop_NTPase"/>
</dbReference>
<evidence type="ECO:0000313" key="3">
    <source>
        <dbReference type="EMBL" id="VFJ55292.1"/>
    </source>
</evidence>
<dbReference type="InterPro" id="IPR017599">
    <property type="entry name" value="DNA_S_DndD"/>
</dbReference>
<keyword evidence="1" id="KW-0175">Coiled coil</keyword>
<feature type="domain" description="Rad50/SbcC-type AAA" evidence="2">
    <location>
        <begin position="6"/>
        <end position="288"/>
    </location>
</feature>
<dbReference type="NCBIfam" id="TIGR03185">
    <property type="entry name" value="DNA_S_dndD"/>
    <property type="match status" value="1"/>
</dbReference>
<proteinExistence type="predicted"/>
<gene>
    <name evidence="3" type="ORF">BECKFW1821B_GA0114236_102218</name>
</gene>